<dbReference type="PANTHER" id="PTHR37987">
    <property type="entry name" value="CHROMOSOME 9, WHOLE GENOME SHOTGUN SEQUENCE"/>
    <property type="match status" value="1"/>
</dbReference>
<evidence type="ECO:0000256" key="1">
    <source>
        <dbReference type="ARBA" id="ARBA00022631"/>
    </source>
</evidence>
<keyword evidence="4" id="KW-1185">Reference proteome</keyword>
<dbReference type="SUPFAM" id="SSF158694">
    <property type="entry name" value="UraD-Like"/>
    <property type="match status" value="1"/>
</dbReference>
<protein>
    <submittedName>
        <fullName evidence="3">LADA_0F13454g1_1</fullName>
    </submittedName>
</protein>
<dbReference type="InterPro" id="IPR036778">
    <property type="entry name" value="OHCU_decarboxylase_sf"/>
</dbReference>
<organism evidence="3 4">
    <name type="scientific">Lachancea dasiensis</name>
    <dbReference type="NCBI Taxonomy" id="1072105"/>
    <lineage>
        <taxon>Eukaryota</taxon>
        <taxon>Fungi</taxon>
        <taxon>Dikarya</taxon>
        <taxon>Ascomycota</taxon>
        <taxon>Saccharomycotina</taxon>
        <taxon>Saccharomycetes</taxon>
        <taxon>Saccharomycetales</taxon>
        <taxon>Saccharomycetaceae</taxon>
        <taxon>Lachancea</taxon>
    </lineage>
</organism>
<evidence type="ECO:0000259" key="2">
    <source>
        <dbReference type="Pfam" id="PF09349"/>
    </source>
</evidence>
<gene>
    <name evidence="3" type="ORF">LADA_0F13454G</name>
</gene>
<name>A0A1G4JN22_9SACH</name>
<keyword evidence="1" id="KW-0659">Purine metabolism</keyword>
<proteinExistence type="predicted"/>
<dbReference type="InterPro" id="IPR018020">
    <property type="entry name" value="OHCU_decarboxylase"/>
</dbReference>
<dbReference type="PANTHER" id="PTHR37987:SF1">
    <property type="entry name" value="OXO-4-HYDROXY-4-CARBOXY-5-UREIDOIMIDAZOLINE DECARBOXYLASE DOMAIN-CONTAINING PROTEIN"/>
    <property type="match status" value="1"/>
</dbReference>
<dbReference type="EMBL" id="LT598458">
    <property type="protein sequence ID" value="SCU91984.1"/>
    <property type="molecule type" value="Genomic_DNA"/>
</dbReference>
<dbReference type="Gene3D" id="1.10.3330.10">
    <property type="entry name" value="Oxo-4-hydroxy-4-carboxy-5-ureidoimidazoline decarboxylase"/>
    <property type="match status" value="1"/>
</dbReference>
<evidence type="ECO:0000313" key="3">
    <source>
        <dbReference type="EMBL" id="SCU91984.1"/>
    </source>
</evidence>
<dbReference type="AlphaFoldDB" id="A0A1G4JN22"/>
<feature type="domain" description="Oxo-4-hydroxy-4-carboxy-5-ureidoimidazoline decarboxylase" evidence="2">
    <location>
        <begin position="17"/>
        <end position="179"/>
    </location>
</feature>
<dbReference type="OrthoDB" id="5398391at2759"/>
<sequence length="191" mass="21638">MSFPSFADFKNGNLDLQLQLLELLFERSSSLESITLKNPDFMNHIGSDYASFVEKVRTGLHSLCHRAIRGDPEAKNHLSNIIAAHPKLGQPKQKLSAHSAHEQRNLGNSDSKEILETLNVLNTRYEARYPGLRFVVFVNGRPRPEIIQVLQQRIESGNSWSEEARVACNEMCDIALDRIHKTQIPPSTHKL</sequence>
<evidence type="ECO:0000313" key="4">
    <source>
        <dbReference type="Proteomes" id="UP000190274"/>
    </source>
</evidence>
<reference evidence="3 4" key="1">
    <citation type="submission" date="2016-03" db="EMBL/GenBank/DDBJ databases">
        <authorList>
            <person name="Devillers H."/>
        </authorList>
    </citation>
    <scope>NUCLEOTIDE SEQUENCE [LARGE SCALE GENOMIC DNA]</scope>
    <source>
        <strain evidence="3">CBS 10888</strain>
    </source>
</reference>
<dbReference type="Proteomes" id="UP000190274">
    <property type="component" value="Chromosome F"/>
</dbReference>
<dbReference type="GO" id="GO:0006144">
    <property type="term" value="P:purine nucleobase metabolic process"/>
    <property type="evidence" value="ECO:0007669"/>
    <property type="project" value="UniProtKB-KW"/>
</dbReference>
<accession>A0A1G4JN22</accession>
<dbReference type="Pfam" id="PF09349">
    <property type="entry name" value="OHCU_decarbox"/>
    <property type="match status" value="1"/>
</dbReference>